<comment type="caution">
    <text evidence="1">The sequence shown here is derived from an EMBL/GenBank/DDBJ whole genome shotgun (WGS) entry which is preliminary data.</text>
</comment>
<name>A0A7H4N1U1_9ENTR</name>
<evidence type="ECO:0000313" key="1">
    <source>
        <dbReference type="EMBL" id="STV74736.1"/>
    </source>
</evidence>
<dbReference type="EMBL" id="UGMS01000001">
    <property type="protein sequence ID" value="STV74736.1"/>
    <property type="molecule type" value="Genomic_DNA"/>
</dbReference>
<gene>
    <name evidence="1" type="primary">puuB_1</name>
    <name evidence="1" type="ORF">NCTC11685_01214</name>
</gene>
<protein>
    <submittedName>
        <fullName evidence="1">Oxidoreductase</fullName>
        <ecNumber evidence="1">1.4.3.-</ecNumber>
    </submittedName>
</protein>
<organism evidence="1 2">
    <name type="scientific">Klebsiella michiganensis</name>
    <dbReference type="NCBI Taxonomy" id="1134687"/>
    <lineage>
        <taxon>Bacteria</taxon>
        <taxon>Pseudomonadati</taxon>
        <taxon>Pseudomonadota</taxon>
        <taxon>Gammaproteobacteria</taxon>
        <taxon>Enterobacterales</taxon>
        <taxon>Enterobacteriaceae</taxon>
        <taxon>Klebsiella/Raoultella group</taxon>
        <taxon>Klebsiella</taxon>
    </lineage>
</organism>
<dbReference type="AlphaFoldDB" id="A0A7H4N1U1"/>
<proteinExistence type="predicted"/>
<dbReference type="Proteomes" id="UP000254863">
    <property type="component" value="Unassembled WGS sequence"/>
</dbReference>
<sequence>MGYDVVLLEGARIGFGASGRNGGQLVNSYSRDIDVIEKNLRPGCRENARQHDV</sequence>
<dbReference type="EC" id="1.4.3.-" evidence="1"/>
<reference evidence="1 2" key="1">
    <citation type="submission" date="2018-06" db="EMBL/GenBank/DDBJ databases">
        <authorList>
            <consortium name="Pathogen Informatics"/>
            <person name="Doyle S."/>
        </authorList>
    </citation>
    <scope>NUCLEOTIDE SEQUENCE [LARGE SCALE GENOMIC DNA]</scope>
    <source>
        <strain evidence="1 2">NCTC11685</strain>
    </source>
</reference>
<dbReference type="GO" id="GO:0016491">
    <property type="term" value="F:oxidoreductase activity"/>
    <property type="evidence" value="ECO:0007669"/>
    <property type="project" value="UniProtKB-KW"/>
</dbReference>
<accession>A0A7H4N1U1</accession>
<keyword evidence="1" id="KW-0560">Oxidoreductase</keyword>
<evidence type="ECO:0000313" key="2">
    <source>
        <dbReference type="Proteomes" id="UP000254863"/>
    </source>
</evidence>